<organism evidence="1 2">
    <name type="scientific">Malonomonas rubra DSM 5091</name>
    <dbReference type="NCBI Taxonomy" id="1122189"/>
    <lineage>
        <taxon>Bacteria</taxon>
        <taxon>Pseudomonadati</taxon>
        <taxon>Thermodesulfobacteriota</taxon>
        <taxon>Desulfuromonadia</taxon>
        <taxon>Desulfuromonadales</taxon>
        <taxon>Geopsychrobacteraceae</taxon>
        <taxon>Malonomonas</taxon>
    </lineage>
</organism>
<dbReference type="STRING" id="1122189.SAMN02745165_03094"/>
<dbReference type="AlphaFoldDB" id="A0A1M6LXC3"/>
<keyword evidence="2" id="KW-1185">Reference proteome</keyword>
<accession>A0A1M6LXC3</accession>
<dbReference type="EMBL" id="FQZT01000015">
    <property type="protein sequence ID" value="SHJ75846.1"/>
    <property type="molecule type" value="Genomic_DNA"/>
</dbReference>
<name>A0A1M6LXC3_MALRU</name>
<evidence type="ECO:0000313" key="2">
    <source>
        <dbReference type="Proteomes" id="UP000184171"/>
    </source>
</evidence>
<evidence type="ECO:0000313" key="1">
    <source>
        <dbReference type="EMBL" id="SHJ75846.1"/>
    </source>
</evidence>
<dbReference type="Proteomes" id="UP000184171">
    <property type="component" value="Unassembled WGS sequence"/>
</dbReference>
<protein>
    <submittedName>
        <fullName evidence="1">Uncharacterized protein</fullName>
    </submittedName>
</protein>
<reference evidence="1 2" key="1">
    <citation type="submission" date="2016-11" db="EMBL/GenBank/DDBJ databases">
        <authorList>
            <person name="Jaros S."/>
            <person name="Januszkiewicz K."/>
            <person name="Wedrychowicz H."/>
        </authorList>
    </citation>
    <scope>NUCLEOTIDE SEQUENCE [LARGE SCALE GENOMIC DNA]</scope>
    <source>
        <strain evidence="1 2">DSM 5091</strain>
    </source>
</reference>
<proteinExistence type="predicted"/>
<gene>
    <name evidence="1" type="ORF">SAMN02745165_03094</name>
</gene>
<sequence>MIVGQKVGYARFSTIAQDLGVWVPVVSQSFPKYPFFRFAAMLFSARSII</sequence>